<evidence type="ECO:0000256" key="1">
    <source>
        <dbReference type="ARBA" id="ARBA00022801"/>
    </source>
</evidence>
<dbReference type="InterPro" id="IPR006680">
    <property type="entry name" value="Amidohydro-rel"/>
</dbReference>
<gene>
    <name evidence="5" type="ORF">UA08_03078</name>
</gene>
<proteinExistence type="predicted"/>
<dbReference type="Pfam" id="PF07859">
    <property type="entry name" value="Abhydrolase_3"/>
    <property type="match status" value="1"/>
</dbReference>
<feature type="domain" description="Amidohydrolase-related" evidence="3">
    <location>
        <begin position="150"/>
        <end position="359"/>
    </location>
</feature>
<keyword evidence="1" id="KW-0378">Hydrolase</keyword>
<evidence type="ECO:0008006" key="7">
    <source>
        <dbReference type="Google" id="ProtNLM"/>
    </source>
</evidence>
<dbReference type="AlphaFoldDB" id="A0A225AUU8"/>
<feature type="domain" description="Alpha/beta hydrolase fold-3" evidence="4">
    <location>
        <begin position="514"/>
        <end position="737"/>
    </location>
</feature>
<dbReference type="PANTHER" id="PTHR48081">
    <property type="entry name" value="AB HYDROLASE SUPERFAMILY PROTEIN C4A8.06C"/>
    <property type="match status" value="1"/>
</dbReference>
<dbReference type="InterPro" id="IPR050300">
    <property type="entry name" value="GDXG_lipolytic_enzyme"/>
</dbReference>
<name>A0A225AUU8_TALAT</name>
<dbReference type="InterPro" id="IPR032466">
    <property type="entry name" value="Metal_Hydrolase"/>
</dbReference>
<dbReference type="GO" id="GO:0016787">
    <property type="term" value="F:hydrolase activity"/>
    <property type="evidence" value="ECO:0007669"/>
    <property type="project" value="UniProtKB-KW"/>
</dbReference>
<reference evidence="5 6" key="1">
    <citation type="submission" date="2015-06" db="EMBL/GenBank/DDBJ databases">
        <title>Talaromyces atroroseus IBT 11181 draft genome.</title>
        <authorList>
            <person name="Rasmussen K.B."/>
            <person name="Rasmussen S."/>
            <person name="Petersen B."/>
            <person name="Sicheritz-Ponten T."/>
            <person name="Mortensen U.H."/>
            <person name="Thrane U."/>
        </authorList>
    </citation>
    <scope>NUCLEOTIDE SEQUENCE [LARGE SCALE GENOMIC DNA]</scope>
    <source>
        <strain evidence="5 6">IBT 11181</strain>
    </source>
</reference>
<dbReference type="GeneID" id="31002833"/>
<dbReference type="OrthoDB" id="408631at2759"/>
<dbReference type="Proteomes" id="UP000214365">
    <property type="component" value="Unassembled WGS sequence"/>
</dbReference>
<evidence type="ECO:0000313" key="5">
    <source>
        <dbReference type="EMBL" id="OKL61078.1"/>
    </source>
</evidence>
<dbReference type="RefSeq" id="XP_020121199.1">
    <property type="nucleotide sequence ID" value="XM_020265999.1"/>
</dbReference>
<dbReference type="STRING" id="1441469.A0A225AUU8"/>
<evidence type="ECO:0000256" key="2">
    <source>
        <dbReference type="SAM" id="MobiDB-lite"/>
    </source>
</evidence>
<evidence type="ECO:0000259" key="3">
    <source>
        <dbReference type="Pfam" id="PF01979"/>
    </source>
</evidence>
<sequence>MSEAAEFIQDIPRVYQTEARPSKNTPFTALGISQWHSLDSVCVVASIKKDKHHITKPRIDLLESTAKQQQAVFAREISTGPSQLSAIATSPRTPLDIDRDSGHRASGPQQDSEVEDAATILEFLAWGRRKDTRFEDIITAPRELSRHSLRDIDMEDDTTLFASQAAAGTPRGAPKSAYQELGTACSSHGISITMHCAEAPKDLEIYRNTYGYSPMKFVGDTGMCSQVESSVTPGKLHRLVVAHMVNLDLAKGIPLLSSTNISVAHNPSSNLKLASGIAPVPLMASSDKPDQSINVSLGTDGAPCSNHYDMFQEMQLVSILHKGATHDASLITAETALEMAAINGAPALGLENEIGSIEVEQSFATAPSYFDQASVDFVIDCELGACCCFWSKDKHPLVHFKVFLAFSPAHLQNKDHCQELEMSDFSKYGIPSEEWLQLASTLPPIPNLSPEELKRATNLRRDAGAEKIMKQFELTEKVSSQDHSIPARDGYHLEARTYRPRGAAASAEKLPVYMSLHGGGFLYGTLNSEDPLCSFVALRLNVLVLNLNYRHTPEYPYPTAWNDAEDAMIWLCENAASINADIERVVVGGSSAGSELSASLTRVISQSELRLSPQPTILGQVLMLPTVVFADCYEPMMRQIKDHSVSSYHQCAEANFMDSKTRNMFNDLLKVENPDPDDKRLNPGYLTTEEAEKMPPTTLLIAGYDPLRDEGLLYGKLLADNGVPTNVHVFKGLPHGFRMLGDKVSVTPQWDEAMLEGIMWALSKPTASEEFCVQEH</sequence>
<dbReference type="InterPro" id="IPR029058">
    <property type="entry name" value="AB_hydrolase_fold"/>
</dbReference>
<dbReference type="SUPFAM" id="SSF53474">
    <property type="entry name" value="alpha/beta-Hydrolases"/>
    <property type="match status" value="1"/>
</dbReference>
<feature type="region of interest" description="Disordered" evidence="2">
    <location>
        <begin position="83"/>
        <end position="114"/>
    </location>
</feature>
<accession>A0A225AUU8</accession>
<dbReference type="EMBL" id="LFMY01000004">
    <property type="protein sequence ID" value="OKL61078.1"/>
    <property type="molecule type" value="Genomic_DNA"/>
</dbReference>
<evidence type="ECO:0000259" key="4">
    <source>
        <dbReference type="Pfam" id="PF07859"/>
    </source>
</evidence>
<protein>
    <recommendedName>
        <fullName evidence="7">Alpha/beta hydrolase fold-3 domain-containing protein</fullName>
    </recommendedName>
</protein>
<dbReference type="Gene3D" id="3.40.50.1820">
    <property type="entry name" value="alpha/beta hydrolase"/>
    <property type="match status" value="1"/>
</dbReference>
<feature type="compositionally biased region" description="Polar residues" evidence="2">
    <location>
        <begin position="83"/>
        <end position="92"/>
    </location>
</feature>
<dbReference type="PANTHER" id="PTHR48081:SF8">
    <property type="entry name" value="ALPHA_BETA HYDROLASE FOLD-3 DOMAIN-CONTAINING PROTEIN-RELATED"/>
    <property type="match status" value="1"/>
</dbReference>
<evidence type="ECO:0000313" key="6">
    <source>
        <dbReference type="Proteomes" id="UP000214365"/>
    </source>
</evidence>
<dbReference type="Gene3D" id="3.20.20.140">
    <property type="entry name" value="Metal-dependent hydrolases"/>
    <property type="match status" value="1"/>
</dbReference>
<dbReference type="SUPFAM" id="SSF51556">
    <property type="entry name" value="Metallo-dependent hydrolases"/>
    <property type="match status" value="1"/>
</dbReference>
<organism evidence="5 6">
    <name type="scientific">Talaromyces atroroseus</name>
    <dbReference type="NCBI Taxonomy" id="1441469"/>
    <lineage>
        <taxon>Eukaryota</taxon>
        <taxon>Fungi</taxon>
        <taxon>Dikarya</taxon>
        <taxon>Ascomycota</taxon>
        <taxon>Pezizomycotina</taxon>
        <taxon>Eurotiomycetes</taxon>
        <taxon>Eurotiomycetidae</taxon>
        <taxon>Eurotiales</taxon>
        <taxon>Trichocomaceae</taxon>
        <taxon>Talaromyces</taxon>
        <taxon>Talaromyces sect. Trachyspermi</taxon>
    </lineage>
</organism>
<dbReference type="Pfam" id="PF01979">
    <property type="entry name" value="Amidohydro_1"/>
    <property type="match status" value="1"/>
</dbReference>
<comment type="caution">
    <text evidence="5">The sequence shown here is derived from an EMBL/GenBank/DDBJ whole genome shotgun (WGS) entry which is preliminary data.</text>
</comment>
<keyword evidence="6" id="KW-1185">Reference proteome</keyword>
<dbReference type="InterPro" id="IPR013094">
    <property type="entry name" value="AB_hydrolase_3"/>
</dbReference>